<dbReference type="SUPFAM" id="SSF55394">
    <property type="entry name" value="Bactericidal permeability-increasing protein, BPI"/>
    <property type="match status" value="1"/>
</dbReference>
<dbReference type="GO" id="GO:0034374">
    <property type="term" value="P:low-density lipoprotein particle remodeling"/>
    <property type="evidence" value="ECO:0007669"/>
    <property type="project" value="TreeGrafter"/>
</dbReference>
<dbReference type="GeneTree" id="ENSGT00960000189158"/>
<reference evidence="5" key="2">
    <citation type="submission" date="2025-09" db="UniProtKB">
        <authorList>
            <consortium name="Ensembl"/>
        </authorList>
    </citation>
    <scope>IDENTIFICATION</scope>
</reference>
<dbReference type="GO" id="GO:0043691">
    <property type="term" value="P:reverse cholesterol transport"/>
    <property type="evidence" value="ECO:0007669"/>
    <property type="project" value="InterPro"/>
</dbReference>
<proteinExistence type="inferred from homology"/>
<dbReference type="GO" id="GO:0031210">
    <property type="term" value="F:phosphatidylcholine binding"/>
    <property type="evidence" value="ECO:0007669"/>
    <property type="project" value="TreeGrafter"/>
</dbReference>
<evidence type="ECO:0000256" key="2">
    <source>
        <dbReference type="ARBA" id="ARBA00007292"/>
    </source>
</evidence>
<dbReference type="GO" id="GO:0034197">
    <property type="term" value="P:triglyceride transport"/>
    <property type="evidence" value="ECO:0007669"/>
    <property type="project" value="TreeGrafter"/>
</dbReference>
<dbReference type="GO" id="GO:0070328">
    <property type="term" value="P:triglyceride homeostasis"/>
    <property type="evidence" value="ECO:0007669"/>
    <property type="project" value="TreeGrafter"/>
</dbReference>
<reference evidence="5" key="1">
    <citation type="submission" date="2025-08" db="UniProtKB">
        <authorList>
            <consortium name="Ensembl"/>
        </authorList>
    </citation>
    <scope>IDENTIFICATION</scope>
</reference>
<evidence type="ECO:0000313" key="6">
    <source>
        <dbReference type="Proteomes" id="UP000694388"/>
    </source>
</evidence>
<dbReference type="GO" id="GO:0120020">
    <property type="term" value="F:cholesterol transfer activity"/>
    <property type="evidence" value="ECO:0007669"/>
    <property type="project" value="InterPro"/>
</dbReference>
<comment type="similarity">
    <text evidence="2">Belongs to the BPI/LBP/Plunc superfamily. BPI/LBP family.</text>
</comment>
<dbReference type="GO" id="GO:0008203">
    <property type="term" value="P:cholesterol metabolic process"/>
    <property type="evidence" value="ECO:0007669"/>
    <property type="project" value="TreeGrafter"/>
</dbReference>
<dbReference type="GO" id="GO:0034372">
    <property type="term" value="P:very-low-density lipoprotein particle remodeling"/>
    <property type="evidence" value="ECO:0007669"/>
    <property type="project" value="TreeGrafter"/>
</dbReference>
<dbReference type="AlphaFoldDB" id="A0A8C4QFE5"/>
<dbReference type="PANTHER" id="PTHR47616:SF1">
    <property type="entry name" value="CHOLESTERYL ESTER TRANSFER PROTEIN"/>
    <property type="match status" value="1"/>
</dbReference>
<name>A0A8C4QFE5_EPTBU</name>
<dbReference type="GO" id="GO:0034375">
    <property type="term" value="P:high-density lipoprotein particle remodeling"/>
    <property type="evidence" value="ECO:0007669"/>
    <property type="project" value="TreeGrafter"/>
</dbReference>
<dbReference type="Gene3D" id="3.15.20.10">
    <property type="entry name" value="Bactericidal permeability-increasing protein, domain 2"/>
    <property type="match status" value="1"/>
</dbReference>
<comment type="subcellular location">
    <subcellularLocation>
        <location evidence="1">Secreted</location>
    </subcellularLocation>
</comment>
<dbReference type="GO" id="GO:0005548">
    <property type="term" value="F:phospholipid transporter activity"/>
    <property type="evidence" value="ECO:0007669"/>
    <property type="project" value="TreeGrafter"/>
</dbReference>
<dbReference type="GO" id="GO:0055091">
    <property type="term" value="P:phospholipid homeostasis"/>
    <property type="evidence" value="ECO:0007669"/>
    <property type="project" value="TreeGrafter"/>
</dbReference>
<dbReference type="Gene3D" id="3.15.10.10">
    <property type="entry name" value="Bactericidal permeability-increasing protein, domain 1"/>
    <property type="match status" value="1"/>
</dbReference>
<protein>
    <submittedName>
        <fullName evidence="5">Uncharacterized protein</fullName>
    </submittedName>
</protein>
<dbReference type="InterPro" id="IPR017130">
    <property type="entry name" value="Cholesteryl_ester_transfer"/>
</dbReference>
<dbReference type="GO" id="GO:0015485">
    <property type="term" value="F:cholesterol binding"/>
    <property type="evidence" value="ECO:0007669"/>
    <property type="project" value="TreeGrafter"/>
</dbReference>
<evidence type="ECO:0000256" key="1">
    <source>
        <dbReference type="ARBA" id="ARBA00004613"/>
    </source>
</evidence>
<sequence length="385" mass="44213">MVSRIPFIDCCLSSMHSFFISALLFKMAAQLYHMSSASCTPTPSPNTMVFMLKTPCNLLLVCFCPEKTDGGNLTINTEDCKLDFHHLKLIFPEIDNFMLRFLTDILSIPLRMQIHRLVCEKLINVSEEVEMELQQHIGLLPIWDYAALDTTLTSDPLVSSSFLQTQHSGALHVFGEAESDSKSFNSTPNALSIAVNPPRMMYIWVQRNVLEKIIQTFVTKELQRRHNWSSVKNTFQRTNFSRPFLRMMKKALTMEIFTDYKDGEITVTGVMQRLKVRLGKKSVLSTKDRARFLKVLKKFSRSGGFHTLLQSLEKDLGRMMQRQMKNLNLLSPSFYTREGNFCLETDFVVRKEFLSHVVKKLLEKHQLSSPAVSQTPTPFLNTTFS</sequence>
<dbReference type="Ensembl" id="ENSEBUT00000014577.1">
    <property type="protein sequence ID" value="ENSEBUP00000014001.1"/>
    <property type="gene ID" value="ENSEBUG00000008815.1"/>
</dbReference>
<dbReference type="GO" id="GO:0042632">
    <property type="term" value="P:cholesterol homeostasis"/>
    <property type="evidence" value="ECO:0007669"/>
    <property type="project" value="TreeGrafter"/>
</dbReference>
<evidence type="ECO:0000256" key="4">
    <source>
        <dbReference type="ARBA" id="ARBA00023180"/>
    </source>
</evidence>
<dbReference type="GO" id="GO:0006641">
    <property type="term" value="P:triglyceride metabolic process"/>
    <property type="evidence" value="ECO:0007669"/>
    <property type="project" value="TreeGrafter"/>
</dbReference>
<dbReference type="GO" id="GO:0046470">
    <property type="term" value="P:phosphatidylcholine metabolic process"/>
    <property type="evidence" value="ECO:0007669"/>
    <property type="project" value="TreeGrafter"/>
</dbReference>
<dbReference type="GO" id="GO:0017129">
    <property type="term" value="F:triglyceride binding"/>
    <property type="evidence" value="ECO:0007669"/>
    <property type="project" value="TreeGrafter"/>
</dbReference>
<dbReference type="Proteomes" id="UP000694388">
    <property type="component" value="Unplaced"/>
</dbReference>
<keyword evidence="6" id="KW-1185">Reference proteome</keyword>
<evidence type="ECO:0000256" key="3">
    <source>
        <dbReference type="ARBA" id="ARBA00022525"/>
    </source>
</evidence>
<organism evidence="5 6">
    <name type="scientific">Eptatretus burgeri</name>
    <name type="common">Inshore hagfish</name>
    <dbReference type="NCBI Taxonomy" id="7764"/>
    <lineage>
        <taxon>Eukaryota</taxon>
        <taxon>Metazoa</taxon>
        <taxon>Chordata</taxon>
        <taxon>Craniata</taxon>
        <taxon>Vertebrata</taxon>
        <taxon>Cyclostomata</taxon>
        <taxon>Myxini</taxon>
        <taxon>Myxiniformes</taxon>
        <taxon>Myxinidae</taxon>
        <taxon>Eptatretinae</taxon>
        <taxon>Eptatretus</taxon>
    </lineage>
</organism>
<dbReference type="InterPro" id="IPR017943">
    <property type="entry name" value="Bactericidal_perm-incr_a/b_dom"/>
</dbReference>
<dbReference type="GO" id="GO:0034364">
    <property type="term" value="C:high-density lipoprotein particle"/>
    <property type="evidence" value="ECO:0007669"/>
    <property type="project" value="InterPro"/>
</dbReference>
<keyword evidence="4" id="KW-0325">Glycoprotein</keyword>
<keyword evidence="3" id="KW-0964">Secreted</keyword>
<evidence type="ECO:0000313" key="5">
    <source>
        <dbReference type="Ensembl" id="ENSEBUP00000014001.1"/>
    </source>
</evidence>
<accession>A0A8C4QFE5</accession>
<dbReference type="PANTHER" id="PTHR47616">
    <property type="entry name" value="CHOLESTERYL ESTER TRANSFER PROTEIN"/>
    <property type="match status" value="1"/>
</dbReference>